<evidence type="ECO:0000313" key="1">
    <source>
        <dbReference type="EMBL" id="SCL18858.1"/>
    </source>
</evidence>
<dbReference type="STRING" id="145854.GA0074692_0491"/>
<accession>A0A1C6RNV7</accession>
<dbReference type="RefSeq" id="WP_091638872.1">
    <property type="nucleotide sequence ID" value="NZ_FMHW01000002.1"/>
</dbReference>
<evidence type="ECO:0000313" key="2">
    <source>
        <dbReference type="Proteomes" id="UP000198959"/>
    </source>
</evidence>
<protein>
    <submittedName>
        <fullName evidence="1">Uncharacterized protein</fullName>
    </submittedName>
</protein>
<dbReference type="EMBL" id="FMHW01000002">
    <property type="protein sequence ID" value="SCL18858.1"/>
    <property type="molecule type" value="Genomic_DNA"/>
</dbReference>
<gene>
    <name evidence="1" type="ORF">GA0074692_0491</name>
</gene>
<dbReference type="Proteomes" id="UP000198959">
    <property type="component" value="Unassembled WGS sequence"/>
</dbReference>
<reference evidence="2" key="1">
    <citation type="submission" date="2016-06" db="EMBL/GenBank/DDBJ databases">
        <authorList>
            <person name="Varghese N."/>
            <person name="Submissions Spin"/>
        </authorList>
    </citation>
    <scope>NUCLEOTIDE SEQUENCE [LARGE SCALE GENOMIC DNA]</scope>
    <source>
        <strain evidence="2">DSM 43817</strain>
    </source>
</reference>
<sequence>MKKFLQRMGVVALTTVAGATLMAGPAQAGVWVDGGLYQTNSDCQTTGHGRVLSGMYQTYTCTAEWDSVAQRNFYRLRGYMN</sequence>
<proteinExistence type="predicted"/>
<name>A0A1C6RNV7_9ACTN</name>
<organism evidence="1 2">
    <name type="scientific">Micromonospora pallida</name>
    <dbReference type="NCBI Taxonomy" id="145854"/>
    <lineage>
        <taxon>Bacteria</taxon>
        <taxon>Bacillati</taxon>
        <taxon>Actinomycetota</taxon>
        <taxon>Actinomycetes</taxon>
        <taxon>Micromonosporales</taxon>
        <taxon>Micromonosporaceae</taxon>
        <taxon>Micromonospora</taxon>
    </lineage>
</organism>
<dbReference type="AlphaFoldDB" id="A0A1C6RNV7"/>
<keyword evidence="2" id="KW-1185">Reference proteome</keyword>
<dbReference type="OrthoDB" id="3404630at2"/>